<dbReference type="HOGENOM" id="CLU_1317647_0_0_1"/>
<reference evidence="2" key="1">
    <citation type="journal article" date="2010" name="Science">
        <title>Signatures of adaptation to obligate biotrophy in the Hyaloperonospora arabidopsidis genome.</title>
        <authorList>
            <person name="Baxter L."/>
            <person name="Tripathy S."/>
            <person name="Ishaque N."/>
            <person name="Boot N."/>
            <person name="Cabral A."/>
            <person name="Kemen E."/>
            <person name="Thines M."/>
            <person name="Ah-Fong A."/>
            <person name="Anderson R."/>
            <person name="Badejoko W."/>
            <person name="Bittner-Eddy P."/>
            <person name="Boore J.L."/>
            <person name="Chibucos M.C."/>
            <person name="Coates M."/>
            <person name="Dehal P."/>
            <person name="Delehaunty K."/>
            <person name="Dong S."/>
            <person name="Downton P."/>
            <person name="Dumas B."/>
            <person name="Fabro G."/>
            <person name="Fronick C."/>
            <person name="Fuerstenberg S.I."/>
            <person name="Fulton L."/>
            <person name="Gaulin E."/>
            <person name="Govers F."/>
            <person name="Hughes L."/>
            <person name="Humphray S."/>
            <person name="Jiang R.H."/>
            <person name="Judelson H."/>
            <person name="Kamoun S."/>
            <person name="Kyung K."/>
            <person name="Meijer H."/>
            <person name="Minx P."/>
            <person name="Morris P."/>
            <person name="Nelson J."/>
            <person name="Phuntumart V."/>
            <person name="Qutob D."/>
            <person name="Rehmany A."/>
            <person name="Rougon-Cardoso A."/>
            <person name="Ryden P."/>
            <person name="Torto-Alalibo T."/>
            <person name="Studholme D."/>
            <person name="Wang Y."/>
            <person name="Win J."/>
            <person name="Wood J."/>
            <person name="Clifton S.W."/>
            <person name="Rogers J."/>
            <person name="Van den Ackerveken G."/>
            <person name="Jones J.D."/>
            <person name="McDowell J.M."/>
            <person name="Beynon J."/>
            <person name="Tyler B.M."/>
        </authorList>
    </citation>
    <scope>NUCLEOTIDE SEQUENCE [LARGE SCALE GENOMIC DNA]</scope>
    <source>
        <strain evidence="2">Emoy2</strain>
    </source>
</reference>
<sequence length="209" mass="22143">MAVNGVSAYSVNQVQTTTNWQQAKQSIVSLDSALKSGDLQAAKEAFSKLSQVKTIDSNSPLFKIGQSLQKDDIKSAWQVVNPAQTGSSDRTTPLAWQQLTKLASGTDATTNSTASVNNKLSSLLSYLSAGDTNTTNDSTSYTSGIINQVLSQINNNSASSTVSLGNAASAENVELYTQLAQQVKNNPQLASLLVERLKAQSSNGVFSYL</sequence>
<dbReference type="VEuPathDB" id="FungiDB:HpaG814328"/>
<accession>M4C5F3</accession>
<reference evidence="1" key="2">
    <citation type="submission" date="2015-06" db="UniProtKB">
        <authorList>
            <consortium name="EnsemblProtists"/>
        </authorList>
    </citation>
    <scope>IDENTIFICATION</scope>
    <source>
        <strain evidence="1">Emoy2</strain>
    </source>
</reference>
<dbReference type="AlphaFoldDB" id="M4C5F3"/>
<keyword evidence="2" id="KW-1185">Reference proteome</keyword>
<dbReference type="InParanoid" id="M4C5F3"/>
<organism evidence="1 2">
    <name type="scientific">Hyaloperonospora arabidopsidis (strain Emoy2)</name>
    <name type="common">Downy mildew agent</name>
    <name type="synonym">Peronospora arabidopsidis</name>
    <dbReference type="NCBI Taxonomy" id="559515"/>
    <lineage>
        <taxon>Eukaryota</taxon>
        <taxon>Sar</taxon>
        <taxon>Stramenopiles</taxon>
        <taxon>Oomycota</taxon>
        <taxon>Peronosporomycetes</taxon>
        <taxon>Peronosporales</taxon>
        <taxon>Peronosporaceae</taxon>
        <taxon>Hyaloperonospora</taxon>
    </lineage>
</organism>
<evidence type="ECO:0000313" key="2">
    <source>
        <dbReference type="Proteomes" id="UP000011713"/>
    </source>
</evidence>
<proteinExistence type="predicted"/>
<dbReference type="EnsemblProtists" id="HpaT814328">
    <property type="protein sequence ID" value="HpaP814328"/>
    <property type="gene ID" value="HpaG814328"/>
</dbReference>
<name>M4C5F3_HYAAE</name>
<dbReference type="Proteomes" id="UP000011713">
    <property type="component" value="Unassembled WGS sequence"/>
</dbReference>
<protein>
    <submittedName>
        <fullName evidence="1">Uncharacterized protein</fullName>
    </submittedName>
</protein>
<dbReference type="EMBL" id="JH598346">
    <property type="status" value="NOT_ANNOTATED_CDS"/>
    <property type="molecule type" value="Genomic_DNA"/>
</dbReference>
<evidence type="ECO:0000313" key="1">
    <source>
        <dbReference type="EnsemblProtists" id="HpaP814328"/>
    </source>
</evidence>